<dbReference type="RefSeq" id="WP_264851357.1">
    <property type="nucleotide sequence ID" value="NZ_BRXR01000001.1"/>
</dbReference>
<organism evidence="4 5">
    <name type="scientific">Clostridium omnivorum</name>
    <dbReference type="NCBI Taxonomy" id="1604902"/>
    <lineage>
        <taxon>Bacteria</taxon>
        <taxon>Bacillati</taxon>
        <taxon>Bacillota</taxon>
        <taxon>Clostridia</taxon>
        <taxon>Eubacteriales</taxon>
        <taxon>Clostridiaceae</taxon>
        <taxon>Clostridium</taxon>
    </lineage>
</organism>
<accession>A0ABQ5NAC5</accession>
<proteinExistence type="inferred from homology"/>
<dbReference type="Proteomes" id="UP001208567">
    <property type="component" value="Unassembled WGS sequence"/>
</dbReference>
<feature type="transmembrane region" description="Helical" evidence="2">
    <location>
        <begin position="66"/>
        <end position="86"/>
    </location>
</feature>
<dbReference type="Gene3D" id="1.10.3730.20">
    <property type="match status" value="1"/>
</dbReference>
<dbReference type="Pfam" id="PF00892">
    <property type="entry name" value="EamA"/>
    <property type="match status" value="1"/>
</dbReference>
<comment type="similarity">
    <text evidence="1">Belongs to the EamA transporter family.</text>
</comment>
<dbReference type="InterPro" id="IPR000620">
    <property type="entry name" value="EamA_dom"/>
</dbReference>
<evidence type="ECO:0000256" key="2">
    <source>
        <dbReference type="SAM" id="Phobius"/>
    </source>
</evidence>
<name>A0ABQ5NAC5_9CLOT</name>
<dbReference type="InterPro" id="IPR037185">
    <property type="entry name" value="EmrE-like"/>
</dbReference>
<reference evidence="4 5" key="1">
    <citation type="journal article" date="2024" name="Int. J. Syst. Evol. Microbiol.">
        <title>Clostridium omnivorum sp. nov., isolated from anoxic soil under the treatment of reductive soil disinfestation.</title>
        <authorList>
            <person name="Ueki A."/>
            <person name="Tonouchi A."/>
            <person name="Kaku N."/>
            <person name="Honma S."/>
            <person name="Ueki K."/>
        </authorList>
    </citation>
    <scope>NUCLEOTIDE SEQUENCE [LARGE SCALE GENOMIC DNA]</scope>
    <source>
        <strain evidence="4 5">E14</strain>
    </source>
</reference>
<keyword evidence="2" id="KW-0472">Membrane</keyword>
<evidence type="ECO:0000313" key="4">
    <source>
        <dbReference type="EMBL" id="GLC32046.1"/>
    </source>
</evidence>
<feature type="transmembrane region" description="Helical" evidence="2">
    <location>
        <begin position="92"/>
        <end position="110"/>
    </location>
</feature>
<gene>
    <name evidence="4" type="ORF">bsdE14_34560</name>
</gene>
<evidence type="ECO:0000313" key="5">
    <source>
        <dbReference type="Proteomes" id="UP001208567"/>
    </source>
</evidence>
<sequence>MYKYFLLCIAFTLVGAFGGYFFKKATSTSSSLLKILFSPFLYIGGTFYVIGAILNIIVLKGLSYTVVLPLTSITYVWTIFISYFLLKEKISLKKILGIIFIIIGAIILGLSS</sequence>
<comment type="caution">
    <text evidence="4">The sequence shown here is derived from an EMBL/GenBank/DDBJ whole genome shotgun (WGS) entry which is preliminary data.</text>
</comment>
<feature type="transmembrane region" description="Helical" evidence="2">
    <location>
        <begin position="40"/>
        <end position="59"/>
    </location>
</feature>
<evidence type="ECO:0000259" key="3">
    <source>
        <dbReference type="Pfam" id="PF00892"/>
    </source>
</evidence>
<keyword evidence="2" id="KW-1133">Transmembrane helix</keyword>
<protein>
    <recommendedName>
        <fullName evidence="3">EamA domain-containing protein</fullName>
    </recommendedName>
</protein>
<dbReference type="SUPFAM" id="SSF103481">
    <property type="entry name" value="Multidrug resistance efflux transporter EmrE"/>
    <property type="match status" value="1"/>
</dbReference>
<dbReference type="EMBL" id="BRXR01000001">
    <property type="protein sequence ID" value="GLC32046.1"/>
    <property type="molecule type" value="Genomic_DNA"/>
</dbReference>
<keyword evidence="2" id="KW-0812">Transmembrane</keyword>
<evidence type="ECO:0000256" key="1">
    <source>
        <dbReference type="ARBA" id="ARBA00007362"/>
    </source>
</evidence>
<keyword evidence="5" id="KW-1185">Reference proteome</keyword>
<feature type="domain" description="EamA" evidence="3">
    <location>
        <begin position="9"/>
        <end position="108"/>
    </location>
</feature>